<dbReference type="EMBL" id="JAYKXN010000001">
    <property type="protein sequence ID" value="KAK7316825.1"/>
    <property type="molecule type" value="Genomic_DNA"/>
</dbReference>
<dbReference type="Proteomes" id="UP001359559">
    <property type="component" value="Unassembled WGS sequence"/>
</dbReference>
<dbReference type="AlphaFoldDB" id="A0AAN9KFD9"/>
<keyword evidence="2" id="KW-1185">Reference proteome</keyword>
<sequence>MIRVALMKMMMMFKRICHLSLSLYLYIFVSPHVSYKFLFFSFKLRKWNNQRTRDLFKPKKSKRERDID</sequence>
<gene>
    <name evidence="1" type="ORF">RJT34_00567</name>
</gene>
<name>A0AAN9KFD9_CLITE</name>
<accession>A0AAN9KFD9</accession>
<organism evidence="1 2">
    <name type="scientific">Clitoria ternatea</name>
    <name type="common">Butterfly pea</name>
    <dbReference type="NCBI Taxonomy" id="43366"/>
    <lineage>
        <taxon>Eukaryota</taxon>
        <taxon>Viridiplantae</taxon>
        <taxon>Streptophyta</taxon>
        <taxon>Embryophyta</taxon>
        <taxon>Tracheophyta</taxon>
        <taxon>Spermatophyta</taxon>
        <taxon>Magnoliopsida</taxon>
        <taxon>eudicotyledons</taxon>
        <taxon>Gunneridae</taxon>
        <taxon>Pentapetalae</taxon>
        <taxon>rosids</taxon>
        <taxon>fabids</taxon>
        <taxon>Fabales</taxon>
        <taxon>Fabaceae</taxon>
        <taxon>Papilionoideae</taxon>
        <taxon>50 kb inversion clade</taxon>
        <taxon>NPAAA clade</taxon>
        <taxon>indigoferoid/millettioid clade</taxon>
        <taxon>Phaseoleae</taxon>
        <taxon>Clitoria</taxon>
    </lineage>
</organism>
<proteinExistence type="predicted"/>
<evidence type="ECO:0000313" key="2">
    <source>
        <dbReference type="Proteomes" id="UP001359559"/>
    </source>
</evidence>
<evidence type="ECO:0000313" key="1">
    <source>
        <dbReference type="EMBL" id="KAK7316825.1"/>
    </source>
</evidence>
<protein>
    <submittedName>
        <fullName evidence="1">Uncharacterized protein</fullName>
    </submittedName>
</protein>
<comment type="caution">
    <text evidence="1">The sequence shown here is derived from an EMBL/GenBank/DDBJ whole genome shotgun (WGS) entry which is preliminary data.</text>
</comment>
<reference evidence="1 2" key="1">
    <citation type="submission" date="2024-01" db="EMBL/GenBank/DDBJ databases">
        <title>The genomes of 5 underutilized Papilionoideae crops provide insights into root nodulation and disease resistance.</title>
        <authorList>
            <person name="Yuan L."/>
        </authorList>
    </citation>
    <scope>NUCLEOTIDE SEQUENCE [LARGE SCALE GENOMIC DNA]</scope>
    <source>
        <strain evidence="1">LY-2023</strain>
        <tissue evidence="1">Leaf</tissue>
    </source>
</reference>